<dbReference type="EnsemblMetazoa" id="GAUT039858-RA">
    <property type="protein sequence ID" value="GAUT039858-PA"/>
    <property type="gene ID" value="GAUT039858"/>
</dbReference>
<proteinExistence type="predicted"/>
<protein>
    <recommendedName>
        <fullName evidence="4">SOCS box domain-containing protein</fullName>
    </recommendedName>
</protein>
<reference evidence="2" key="1">
    <citation type="submission" date="2020-05" db="UniProtKB">
        <authorList>
            <consortium name="EnsemblMetazoa"/>
        </authorList>
    </citation>
    <scope>IDENTIFICATION</scope>
    <source>
        <strain evidence="2">TTRI</strain>
    </source>
</reference>
<accession>A0A1A9VKL5</accession>
<keyword evidence="3" id="KW-1185">Reference proteome</keyword>
<dbReference type="AlphaFoldDB" id="A0A1A9VKL5"/>
<feature type="compositionally biased region" description="Low complexity" evidence="1">
    <location>
        <begin position="128"/>
        <end position="166"/>
    </location>
</feature>
<evidence type="ECO:0000256" key="1">
    <source>
        <dbReference type="SAM" id="MobiDB-lite"/>
    </source>
</evidence>
<name>A0A1A9VKL5_GLOAU</name>
<feature type="region of interest" description="Disordered" evidence="1">
    <location>
        <begin position="122"/>
        <end position="184"/>
    </location>
</feature>
<evidence type="ECO:0008006" key="4">
    <source>
        <dbReference type="Google" id="ProtNLM"/>
    </source>
</evidence>
<evidence type="ECO:0000313" key="3">
    <source>
        <dbReference type="Proteomes" id="UP000078200"/>
    </source>
</evidence>
<organism evidence="2 3">
    <name type="scientific">Glossina austeni</name>
    <name type="common">Savannah tsetse fly</name>
    <dbReference type="NCBI Taxonomy" id="7395"/>
    <lineage>
        <taxon>Eukaryota</taxon>
        <taxon>Metazoa</taxon>
        <taxon>Ecdysozoa</taxon>
        <taxon>Arthropoda</taxon>
        <taxon>Hexapoda</taxon>
        <taxon>Insecta</taxon>
        <taxon>Pterygota</taxon>
        <taxon>Neoptera</taxon>
        <taxon>Endopterygota</taxon>
        <taxon>Diptera</taxon>
        <taxon>Brachycera</taxon>
        <taxon>Muscomorpha</taxon>
        <taxon>Hippoboscoidea</taxon>
        <taxon>Glossinidae</taxon>
        <taxon>Glossina</taxon>
    </lineage>
</organism>
<dbReference type="Proteomes" id="UP000078200">
    <property type="component" value="Unassembled WGS sequence"/>
</dbReference>
<sequence length="184" mass="19861">MLFLDFMRPQKLSIKGIAGKHMTQYFCRIRDLLRSNGQLPEGIDTLRLPRRLQRYIDLMEEIEGPETSNNDDDGDVKDLVKQVAMRKPKKPLKYSANNLASVEDNQNVTAPVITITSADRVVDGMDGNNDSSHNHNSNSSSSTGSSSSSSSSSSSNNSNGRVSNVSATGGGDTGGTVLDKPLTI</sequence>
<evidence type="ECO:0000313" key="2">
    <source>
        <dbReference type="EnsemblMetazoa" id="GAUT039858-PA"/>
    </source>
</evidence>
<dbReference type="VEuPathDB" id="VectorBase:GAUT039858"/>